<keyword evidence="3" id="KW-0963">Cytoplasm</keyword>
<evidence type="ECO:0000256" key="5">
    <source>
        <dbReference type="ARBA" id="ARBA00022679"/>
    </source>
</evidence>
<proteinExistence type="predicted"/>
<dbReference type="GO" id="GO:0008982">
    <property type="term" value="F:protein-N(PI)-phosphohistidine-sugar phosphotransferase activity"/>
    <property type="evidence" value="ECO:0007669"/>
    <property type="project" value="InterPro"/>
</dbReference>
<dbReference type="RefSeq" id="WP_045923217.1">
    <property type="nucleotide sequence ID" value="NZ_JAAEDZ010000004.1"/>
</dbReference>
<keyword evidence="6" id="KW-0598">Phosphotransferase system</keyword>
<dbReference type="InterPro" id="IPR036667">
    <property type="entry name" value="PTS_IIB_sorbose-sp_sf"/>
</dbReference>
<reference evidence="9 10" key="1">
    <citation type="submission" date="2014-12" db="EMBL/GenBank/DDBJ databases">
        <title>Comparative genomics of the lactic acid bacteria isolated from the honey bee gut.</title>
        <authorList>
            <person name="Ellegaard K.M."/>
            <person name="Tamarit D."/>
            <person name="Javelind E."/>
            <person name="Olofsson T."/>
            <person name="Andersson S.G."/>
            <person name="Vasquez A."/>
        </authorList>
    </citation>
    <scope>NUCLEOTIDE SEQUENCE [LARGE SCALE GENOMIC DNA]</scope>
    <source>
        <strain evidence="9 10">Hon2</strain>
    </source>
</reference>
<comment type="subcellular location">
    <subcellularLocation>
        <location evidence="1">Cytoplasm</location>
    </subcellularLocation>
</comment>
<dbReference type="GO" id="GO:0016301">
    <property type="term" value="F:kinase activity"/>
    <property type="evidence" value="ECO:0007669"/>
    <property type="project" value="UniProtKB-KW"/>
</dbReference>
<keyword evidence="2" id="KW-0813">Transport</keyword>
<evidence type="ECO:0000256" key="3">
    <source>
        <dbReference type="ARBA" id="ARBA00022490"/>
    </source>
</evidence>
<organism evidence="9 10">
    <name type="scientific">Bombilactobacillus mellis</name>
    <dbReference type="NCBI Taxonomy" id="1218508"/>
    <lineage>
        <taxon>Bacteria</taxon>
        <taxon>Bacillati</taxon>
        <taxon>Bacillota</taxon>
        <taxon>Bacilli</taxon>
        <taxon>Lactobacillales</taxon>
        <taxon>Lactobacillaceae</taxon>
        <taxon>Bombilactobacillus</taxon>
    </lineage>
</organism>
<gene>
    <name evidence="9" type="ORF">JG29_13870</name>
</gene>
<dbReference type="InterPro" id="IPR004720">
    <property type="entry name" value="PTS_IIB_sorbose-sp"/>
</dbReference>
<feature type="domain" description="PTS EIIB type-4" evidence="8">
    <location>
        <begin position="1"/>
        <end position="160"/>
    </location>
</feature>
<accession>A0A0F4KQI6</accession>
<evidence type="ECO:0000256" key="7">
    <source>
        <dbReference type="ARBA" id="ARBA00022777"/>
    </source>
</evidence>
<evidence type="ECO:0000256" key="2">
    <source>
        <dbReference type="ARBA" id="ARBA00022448"/>
    </source>
</evidence>
<dbReference type="Proteomes" id="UP000033695">
    <property type="component" value="Unassembled WGS sequence"/>
</dbReference>
<protein>
    <submittedName>
        <fullName evidence="9">PTS Man IIB</fullName>
    </submittedName>
</protein>
<name>A0A0F4KQI6_9LACO</name>
<dbReference type="GO" id="GO:0005737">
    <property type="term" value="C:cytoplasm"/>
    <property type="evidence" value="ECO:0007669"/>
    <property type="project" value="UniProtKB-SubCell"/>
</dbReference>
<dbReference type="OrthoDB" id="9788818at2"/>
<dbReference type="Pfam" id="PF03830">
    <property type="entry name" value="PTSIIB_sorb"/>
    <property type="match status" value="1"/>
</dbReference>
<evidence type="ECO:0000256" key="1">
    <source>
        <dbReference type="ARBA" id="ARBA00004496"/>
    </source>
</evidence>
<dbReference type="EMBL" id="JXBZ01000009">
    <property type="protein sequence ID" value="KJY48328.1"/>
    <property type="molecule type" value="Genomic_DNA"/>
</dbReference>
<keyword evidence="7" id="KW-0418">Kinase</keyword>
<dbReference type="HOGENOM" id="CLU_116175_2_0_9"/>
<dbReference type="GO" id="GO:0009401">
    <property type="term" value="P:phosphoenolpyruvate-dependent sugar phosphotransferase system"/>
    <property type="evidence" value="ECO:0007669"/>
    <property type="project" value="UniProtKB-KW"/>
</dbReference>
<keyword evidence="10" id="KW-1185">Reference proteome</keyword>
<dbReference type="SUPFAM" id="SSF52728">
    <property type="entry name" value="PTS IIb component"/>
    <property type="match status" value="1"/>
</dbReference>
<evidence type="ECO:0000259" key="8">
    <source>
        <dbReference type="PROSITE" id="PS51101"/>
    </source>
</evidence>
<sequence length="160" mass="17914">MIKALRVDERLVHGQITMLWTKELGINGIVVGNDAVSKDEPQKQILKMAVPDGVKIIIKSVNEIIRLLNDPRTKKMKLLVIVSTVRDAVKVAQKIPHVEYMNIGNVGRMSGNTDLKQIAKTVMLTPNEIESLKELIKMYPQTAIQSTPYENKELASKLIS</sequence>
<dbReference type="PATRIC" id="fig|1218508.4.peg.1379"/>
<evidence type="ECO:0000256" key="4">
    <source>
        <dbReference type="ARBA" id="ARBA00022597"/>
    </source>
</evidence>
<dbReference type="PROSITE" id="PS51101">
    <property type="entry name" value="PTS_EIIB_TYPE_4"/>
    <property type="match status" value="1"/>
</dbReference>
<evidence type="ECO:0000313" key="9">
    <source>
        <dbReference type="EMBL" id="KJY48328.1"/>
    </source>
</evidence>
<keyword evidence="5" id="KW-0808">Transferase</keyword>
<evidence type="ECO:0000313" key="10">
    <source>
        <dbReference type="Proteomes" id="UP000033695"/>
    </source>
</evidence>
<dbReference type="Gene3D" id="3.40.35.10">
    <property type="entry name" value="Phosphotransferase system, sorbose subfamily IIB component"/>
    <property type="match status" value="1"/>
</dbReference>
<comment type="caution">
    <text evidence="9">The sequence shown here is derived from an EMBL/GenBank/DDBJ whole genome shotgun (WGS) entry which is preliminary data.</text>
</comment>
<dbReference type="STRING" id="1218508.JG29_13870"/>
<evidence type="ECO:0000256" key="6">
    <source>
        <dbReference type="ARBA" id="ARBA00022683"/>
    </source>
</evidence>
<keyword evidence="4" id="KW-0762">Sugar transport</keyword>
<dbReference type="AlphaFoldDB" id="A0A0F4KQI6"/>